<keyword evidence="2" id="KW-1185">Reference proteome</keyword>
<dbReference type="Proteomes" id="UP001595767">
    <property type="component" value="Unassembled WGS sequence"/>
</dbReference>
<gene>
    <name evidence="1" type="ORF">ACFOW8_20570</name>
</gene>
<dbReference type="RefSeq" id="WP_378552649.1">
    <property type="nucleotide sequence ID" value="NZ_JBHSBA010000014.1"/>
</dbReference>
<dbReference type="EMBL" id="JBHSBA010000014">
    <property type="protein sequence ID" value="MFC4127329.1"/>
    <property type="molecule type" value="Genomic_DNA"/>
</dbReference>
<proteinExistence type="predicted"/>
<protein>
    <recommendedName>
        <fullName evidence="3">Metallothionein</fullName>
    </recommendedName>
</protein>
<sequence>MAVCDTCGNDYARAFTVNRNGDSWTFDSIECAASKIAPSCAHCDCRVLGHGVETGGAVYCCAHCARLAGHRTLVDSA</sequence>
<evidence type="ECO:0000313" key="2">
    <source>
        <dbReference type="Proteomes" id="UP001595767"/>
    </source>
</evidence>
<evidence type="ECO:0000313" key="1">
    <source>
        <dbReference type="EMBL" id="MFC4127329.1"/>
    </source>
</evidence>
<comment type="caution">
    <text evidence="1">The sequence shown here is derived from an EMBL/GenBank/DDBJ whole genome shotgun (WGS) entry which is preliminary data.</text>
</comment>
<accession>A0ABV8LAD8</accession>
<reference evidence="2" key="1">
    <citation type="journal article" date="2019" name="Int. J. Syst. Evol. Microbiol.">
        <title>The Global Catalogue of Microorganisms (GCM) 10K type strain sequencing project: providing services to taxonomists for standard genome sequencing and annotation.</title>
        <authorList>
            <consortium name="The Broad Institute Genomics Platform"/>
            <consortium name="The Broad Institute Genome Sequencing Center for Infectious Disease"/>
            <person name="Wu L."/>
            <person name="Ma J."/>
        </authorList>
    </citation>
    <scope>NUCLEOTIDE SEQUENCE [LARGE SCALE GENOMIC DNA]</scope>
    <source>
        <strain evidence="2">CGMCC 4.7204</strain>
    </source>
</reference>
<evidence type="ECO:0008006" key="3">
    <source>
        <dbReference type="Google" id="ProtNLM"/>
    </source>
</evidence>
<organism evidence="1 2">
    <name type="scientific">Nocardia rhizosphaerae</name>
    <dbReference type="NCBI Taxonomy" id="1691571"/>
    <lineage>
        <taxon>Bacteria</taxon>
        <taxon>Bacillati</taxon>
        <taxon>Actinomycetota</taxon>
        <taxon>Actinomycetes</taxon>
        <taxon>Mycobacteriales</taxon>
        <taxon>Nocardiaceae</taxon>
        <taxon>Nocardia</taxon>
    </lineage>
</organism>
<name>A0ABV8LAD8_9NOCA</name>